<keyword evidence="4" id="KW-1185">Reference proteome</keyword>
<comment type="caution">
    <text evidence="3">The sequence shown here is derived from an EMBL/GenBank/DDBJ whole genome shotgun (WGS) entry which is preliminary data.</text>
</comment>
<gene>
    <name evidence="3" type="ORF">HNR38_002241</name>
</gene>
<name>A0A840ULL9_9GAMM</name>
<sequence>MRMKSLAAVMSLSLAGALGASQAQAADPEFTFKLHHFLPPMSMAHQKFLTPWAEKIEEESDGRIEIEVFPAMQLGGNAPRLYDQARKGVVDISWTVGGYTPGRFPSATAFELPFMPATAEITSMAIQQYAEEEMADELKDVHLLAMHTHAPGSLHSRDKRIETAGDLDGLKVRTPNKLMGEAFSELGANPIFMPVPQMPSALSKGVMDVAVLPFEVTAPLKIHELVQHHTEIKGDRGLYAQFFLFTMNKDAYESLPADLQKVIDDNSGIELAGHIGRLFDESEQVGRQVAVEHGNDFYTLTKEETSHWQDGMQPVIDQWIEDMNDEGYDAERLLNKARDLISKYEQQVDGES</sequence>
<accession>A0A840ULL9</accession>
<dbReference type="Proteomes" id="UP000591735">
    <property type="component" value="Unassembled WGS sequence"/>
</dbReference>
<dbReference type="InterPro" id="IPR018389">
    <property type="entry name" value="DctP_fam"/>
</dbReference>
<protein>
    <submittedName>
        <fullName evidence="3">TRAP-type C4-dicarboxylate transport system substrate-binding protein</fullName>
    </submittedName>
</protein>
<dbReference type="CDD" id="cd13665">
    <property type="entry name" value="PBP2_TRAP_Dctp3_4"/>
    <property type="match status" value="1"/>
</dbReference>
<keyword evidence="1 2" id="KW-0732">Signal</keyword>
<dbReference type="GO" id="GO:0055085">
    <property type="term" value="P:transmembrane transport"/>
    <property type="evidence" value="ECO:0007669"/>
    <property type="project" value="InterPro"/>
</dbReference>
<proteinExistence type="predicted"/>
<dbReference type="Pfam" id="PF03480">
    <property type="entry name" value="DctP"/>
    <property type="match status" value="1"/>
</dbReference>
<evidence type="ECO:0000313" key="3">
    <source>
        <dbReference type="EMBL" id="MBB5321747.1"/>
    </source>
</evidence>
<dbReference type="InterPro" id="IPR038404">
    <property type="entry name" value="TRAP_DctP_sf"/>
</dbReference>
<dbReference type="AlphaFoldDB" id="A0A840ULL9"/>
<evidence type="ECO:0000313" key="4">
    <source>
        <dbReference type="Proteomes" id="UP000591735"/>
    </source>
</evidence>
<organism evidence="3 4">
    <name type="scientific">Marinobacter oulmenensis</name>
    <dbReference type="NCBI Taxonomy" id="643747"/>
    <lineage>
        <taxon>Bacteria</taxon>
        <taxon>Pseudomonadati</taxon>
        <taxon>Pseudomonadota</taxon>
        <taxon>Gammaproteobacteria</taxon>
        <taxon>Pseudomonadales</taxon>
        <taxon>Marinobacteraceae</taxon>
        <taxon>Marinobacter</taxon>
    </lineage>
</organism>
<dbReference type="EMBL" id="JACHFE010000005">
    <property type="protein sequence ID" value="MBB5321747.1"/>
    <property type="molecule type" value="Genomic_DNA"/>
</dbReference>
<dbReference type="Gene3D" id="3.40.190.170">
    <property type="entry name" value="Bacterial extracellular solute-binding protein, family 7"/>
    <property type="match status" value="1"/>
</dbReference>
<reference evidence="3 4" key="1">
    <citation type="submission" date="2020-08" db="EMBL/GenBank/DDBJ databases">
        <title>Genomic Encyclopedia of Type Strains, Phase IV (KMG-IV): sequencing the most valuable type-strain genomes for metagenomic binning, comparative biology and taxonomic classification.</title>
        <authorList>
            <person name="Goeker M."/>
        </authorList>
    </citation>
    <scope>NUCLEOTIDE SEQUENCE [LARGE SCALE GENOMIC DNA]</scope>
    <source>
        <strain evidence="3 4">DSM 22359</strain>
    </source>
</reference>
<evidence type="ECO:0000256" key="1">
    <source>
        <dbReference type="ARBA" id="ARBA00022729"/>
    </source>
</evidence>
<feature type="signal peptide" evidence="2">
    <location>
        <begin position="1"/>
        <end position="25"/>
    </location>
</feature>
<dbReference type="PANTHER" id="PTHR33376:SF15">
    <property type="entry name" value="BLL6794 PROTEIN"/>
    <property type="match status" value="1"/>
</dbReference>
<evidence type="ECO:0000256" key="2">
    <source>
        <dbReference type="SAM" id="SignalP"/>
    </source>
</evidence>
<dbReference type="PANTHER" id="PTHR33376">
    <property type="match status" value="1"/>
</dbReference>
<dbReference type="NCBIfam" id="NF037995">
    <property type="entry name" value="TRAP_S1"/>
    <property type="match status" value="1"/>
</dbReference>
<feature type="chain" id="PRO_5032945757" evidence="2">
    <location>
        <begin position="26"/>
        <end position="352"/>
    </location>
</feature>
<dbReference type="RefSeq" id="WP_221275772.1">
    <property type="nucleotide sequence ID" value="NZ_JACHFE010000005.1"/>
</dbReference>